<dbReference type="AlphaFoldDB" id="A0A914RNT0"/>
<dbReference type="PANTHER" id="PTHR13152">
    <property type="entry name" value="TFIIH, POLYPEPTIDE 4"/>
    <property type="match status" value="1"/>
</dbReference>
<dbReference type="GO" id="GO:0005675">
    <property type="term" value="C:transcription factor TFIIH holo complex"/>
    <property type="evidence" value="ECO:0007669"/>
    <property type="project" value="TreeGrafter"/>
</dbReference>
<name>A0A914RNT0_PAREQ</name>
<accession>A0A914RNT0</accession>
<dbReference type="Pfam" id="PF03849">
    <property type="entry name" value="Tfb2"/>
    <property type="match status" value="1"/>
</dbReference>
<protein>
    <recommendedName>
        <fullName evidence="1">General transcription factor IIH subunit 4</fullName>
    </recommendedName>
</protein>
<keyword evidence="2" id="KW-1185">Reference proteome</keyword>
<evidence type="ECO:0000313" key="3">
    <source>
        <dbReference type="WBParaSite" id="PEQ_0000647801-mRNA-1"/>
    </source>
</evidence>
<dbReference type="GO" id="GO:0000439">
    <property type="term" value="C:transcription factor TFIIH core complex"/>
    <property type="evidence" value="ECO:0007669"/>
    <property type="project" value="InterPro"/>
</dbReference>
<comment type="subcellular location">
    <subcellularLocation>
        <location evidence="1">Nucleus</location>
    </subcellularLocation>
</comment>
<comment type="function">
    <text evidence="1">Component of the general transcription and DNA repair factor IIH (TFIIH) core complex which is involved in general and transcription-coupled nucleotide excision repair (NER) of damaged DNA.</text>
</comment>
<dbReference type="PANTHER" id="PTHR13152:SF0">
    <property type="entry name" value="GENERAL TRANSCRIPTION FACTOR IIH SUBUNIT 4"/>
    <property type="match status" value="1"/>
</dbReference>
<keyword evidence="1" id="KW-0539">Nucleus</keyword>
<evidence type="ECO:0000313" key="2">
    <source>
        <dbReference type="Proteomes" id="UP000887564"/>
    </source>
</evidence>
<keyword evidence="1" id="KW-0234">DNA repair</keyword>
<sequence>MGLYRASQMKAMTDLDEKSRKSASKDLGKKATERWECILHYLALPSQKSEQGVSGATKQLFRAAGLTSGGEGCIMRMITAGEGDMEITSAGFQFLLLNQTEQIWIYILHYLRLEESMGKNVMAELDFLLKYAFYQLSVCSILGKTE</sequence>
<dbReference type="GO" id="GO:0003690">
    <property type="term" value="F:double-stranded DNA binding"/>
    <property type="evidence" value="ECO:0007669"/>
    <property type="project" value="TreeGrafter"/>
</dbReference>
<keyword evidence="1" id="KW-0804">Transcription</keyword>
<dbReference type="GO" id="GO:0006289">
    <property type="term" value="P:nucleotide-excision repair"/>
    <property type="evidence" value="ECO:0007669"/>
    <property type="project" value="InterPro"/>
</dbReference>
<comment type="similarity">
    <text evidence="1">Belongs to the TFB2 family.</text>
</comment>
<evidence type="ECO:0000256" key="1">
    <source>
        <dbReference type="RuleBase" id="RU364024"/>
    </source>
</evidence>
<keyword evidence="1" id="KW-0805">Transcription regulation</keyword>
<organism evidence="2 3">
    <name type="scientific">Parascaris equorum</name>
    <name type="common">Equine roundworm</name>
    <dbReference type="NCBI Taxonomy" id="6256"/>
    <lineage>
        <taxon>Eukaryota</taxon>
        <taxon>Metazoa</taxon>
        <taxon>Ecdysozoa</taxon>
        <taxon>Nematoda</taxon>
        <taxon>Chromadorea</taxon>
        <taxon>Rhabditida</taxon>
        <taxon>Spirurina</taxon>
        <taxon>Ascaridomorpha</taxon>
        <taxon>Ascaridoidea</taxon>
        <taxon>Ascarididae</taxon>
        <taxon>Parascaris</taxon>
    </lineage>
</organism>
<proteinExistence type="inferred from homology"/>
<dbReference type="GO" id="GO:0001671">
    <property type="term" value="F:ATPase activator activity"/>
    <property type="evidence" value="ECO:0007669"/>
    <property type="project" value="InterPro"/>
</dbReference>
<reference evidence="3" key="1">
    <citation type="submission" date="2022-11" db="UniProtKB">
        <authorList>
            <consortium name="WormBaseParasite"/>
        </authorList>
    </citation>
    <scope>IDENTIFICATION</scope>
</reference>
<keyword evidence="1" id="KW-0227">DNA damage</keyword>
<dbReference type="InterPro" id="IPR004598">
    <property type="entry name" value="TFIIH_p52/Tfb2"/>
</dbReference>
<dbReference type="WBParaSite" id="PEQ_0000647801-mRNA-1">
    <property type="protein sequence ID" value="PEQ_0000647801-mRNA-1"/>
    <property type="gene ID" value="PEQ_0000647801"/>
</dbReference>
<dbReference type="Proteomes" id="UP000887564">
    <property type="component" value="Unplaced"/>
</dbReference>